<accession>A0A1M7ZZD9</accession>
<dbReference type="OrthoDB" id="9904481at2"/>
<dbReference type="AlphaFoldDB" id="A0A1M7ZZD9"/>
<sequence>MALLQTIIQLEAIGIVDWCSVNFMNIITTIAAIINAIYVFYTIKTFREIRKQTDLQLKAHLSFDTKIIKDGELTKPNVNKDYLDYSFGNDWKISMQTAFPELSDPGLFDGVYYCISIANYGNTEVKQISFDIEIIIENSKNIVEIKKLTAKESKKTTLKITEILRKGDSISLPVFSIAAFPIYTVLITGKYTDVRNQEYNISAIIDKKENIYLQ</sequence>
<evidence type="ECO:0000313" key="3">
    <source>
        <dbReference type="Proteomes" id="UP000184611"/>
    </source>
</evidence>
<keyword evidence="3" id="KW-1185">Reference proteome</keyword>
<dbReference type="Proteomes" id="UP000184611">
    <property type="component" value="Unassembled WGS sequence"/>
</dbReference>
<keyword evidence="1" id="KW-0472">Membrane</keyword>
<proteinExistence type="predicted"/>
<name>A0A1M7ZZD9_9FLAO</name>
<dbReference type="RefSeq" id="WP_073585060.1">
    <property type="nucleotide sequence ID" value="NZ_CBCSEA010000009.1"/>
</dbReference>
<reference evidence="3" key="1">
    <citation type="submission" date="2016-12" db="EMBL/GenBank/DDBJ databases">
        <authorList>
            <person name="Varghese N."/>
            <person name="Submissions S."/>
        </authorList>
    </citation>
    <scope>NUCLEOTIDE SEQUENCE [LARGE SCALE GENOMIC DNA]</scope>
    <source>
        <strain evidence="3">DSM 18830</strain>
    </source>
</reference>
<evidence type="ECO:0000313" key="2">
    <source>
        <dbReference type="EMBL" id="SHO74180.1"/>
    </source>
</evidence>
<keyword evidence="1" id="KW-1133">Transmembrane helix</keyword>
<dbReference type="EMBL" id="FRYK01000006">
    <property type="protein sequence ID" value="SHO74180.1"/>
    <property type="molecule type" value="Genomic_DNA"/>
</dbReference>
<evidence type="ECO:0000256" key="1">
    <source>
        <dbReference type="SAM" id="Phobius"/>
    </source>
</evidence>
<keyword evidence="1" id="KW-0812">Transmembrane</keyword>
<gene>
    <name evidence="2" type="ORF">SAMN05443547_2565</name>
</gene>
<protein>
    <submittedName>
        <fullName evidence="2">Uncharacterized protein</fullName>
    </submittedName>
</protein>
<organism evidence="2 3">
    <name type="scientific">Flavobacterium cucumis</name>
    <dbReference type="NCBI Taxonomy" id="416016"/>
    <lineage>
        <taxon>Bacteria</taxon>
        <taxon>Pseudomonadati</taxon>
        <taxon>Bacteroidota</taxon>
        <taxon>Flavobacteriia</taxon>
        <taxon>Flavobacteriales</taxon>
        <taxon>Flavobacteriaceae</taxon>
        <taxon>Flavobacterium</taxon>
    </lineage>
</organism>
<dbReference type="STRING" id="416016.SAMN05443547_2565"/>
<feature type="transmembrane region" description="Helical" evidence="1">
    <location>
        <begin position="23"/>
        <end position="41"/>
    </location>
</feature>